<feature type="coiled-coil region" evidence="9">
    <location>
        <begin position="1304"/>
        <end position="1362"/>
    </location>
</feature>
<dbReference type="EnsemblMetazoa" id="XM_030994590">
    <property type="protein sequence ID" value="XP_030850450"/>
    <property type="gene ID" value="LOC100891155"/>
</dbReference>
<comment type="similarity">
    <text evidence="2">Belongs to the CEP162 family.</text>
</comment>
<dbReference type="InParanoid" id="A0A7M7PGS9"/>
<feature type="compositionally biased region" description="Polar residues" evidence="10">
    <location>
        <begin position="519"/>
        <end position="530"/>
    </location>
</feature>
<evidence type="ECO:0000256" key="7">
    <source>
        <dbReference type="ARBA" id="ARBA00023054"/>
    </source>
</evidence>
<feature type="compositionally biased region" description="Basic residues" evidence="10">
    <location>
        <begin position="531"/>
        <end position="543"/>
    </location>
</feature>
<feature type="region of interest" description="Disordered" evidence="10">
    <location>
        <begin position="1"/>
        <end position="218"/>
    </location>
</feature>
<keyword evidence="5" id="KW-0493">Microtubule</keyword>
<feature type="coiled-coil region" evidence="9">
    <location>
        <begin position="1227"/>
        <end position="1254"/>
    </location>
</feature>
<feature type="coiled-coil region" evidence="9">
    <location>
        <begin position="830"/>
        <end position="980"/>
    </location>
</feature>
<dbReference type="PANTHER" id="PTHR34031">
    <property type="entry name" value="CENTROSOMAL PROTEIN OF 162 KDA"/>
    <property type="match status" value="1"/>
</dbReference>
<dbReference type="InterPro" id="IPR038774">
    <property type="entry name" value="CEP162-like"/>
</dbReference>
<dbReference type="GO" id="GO:0060271">
    <property type="term" value="P:cilium assembly"/>
    <property type="evidence" value="ECO:0000318"/>
    <property type="project" value="GO_Central"/>
</dbReference>
<evidence type="ECO:0000256" key="5">
    <source>
        <dbReference type="ARBA" id="ARBA00022701"/>
    </source>
</evidence>
<dbReference type="Proteomes" id="UP000007110">
    <property type="component" value="Unassembled WGS sequence"/>
</dbReference>
<dbReference type="PANTHER" id="PTHR34031:SF1">
    <property type="entry name" value="CENTROSOMAL PROTEIN OF 162 KDA"/>
    <property type="match status" value="1"/>
</dbReference>
<evidence type="ECO:0000256" key="1">
    <source>
        <dbReference type="ARBA" id="ARBA00004114"/>
    </source>
</evidence>
<feature type="compositionally biased region" description="Polar residues" evidence="10">
    <location>
        <begin position="164"/>
        <end position="210"/>
    </location>
</feature>
<reference evidence="11" key="2">
    <citation type="submission" date="2021-01" db="UniProtKB">
        <authorList>
            <consortium name="EnsemblMetazoa"/>
        </authorList>
    </citation>
    <scope>IDENTIFICATION</scope>
</reference>
<dbReference type="RefSeq" id="XP_030850450.1">
    <property type="nucleotide sequence ID" value="XM_030994590.1"/>
</dbReference>
<feature type="region of interest" description="Disordered" evidence="10">
    <location>
        <begin position="516"/>
        <end position="572"/>
    </location>
</feature>
<feature type="compositionally biased region" description="Basic and acidic residues" evidence="10">
    <location>
        <begin position="465"/>
        <end position="476"/>
    </location>
</feature>
<dbReference type="GO" id="GO:0005879">
    <property type="term" value="C:axonemal microtubule"/>
    <property type="evidence" value="ECO:0000318"/>
    <property type="project" value="GO_Central"/>
</dbReference>
<feature type="compositionally biased region" description="Basic residues" evidence="10">
    <location>
        <begin position="1192"/>
        <end position="1201"/>
    </location>
</feature>
<protein>
    <recommendedName>
        <fullName evidence="3">Centrosomal protein of 162 kDa</fullName>
    </recommendedName>
</protein>
<feature type="region of interest" description="Disordered" evidence="10">
    <location>
        <begin position="259"/>
        <end position="371"/>
    </location>
</feature>
<keyword evidence="12" id="KW-1185">Reference proteome</keyword>
<evidence type="ECO:0000256" key="2">
    <source>
        <dbReference type="ARBA" id="ARBA00009485"/>
    </source>
</evidence>
<dbReference type="GeneID" id="100891155"/>
<sequence>MPKAPKLSQQELDDEFEQFLKESFSDDSTDFTSKRNRSPRRGKKEDTGTPWWMKGDDDSSLKSGRAKKKNDEEQSTTPSSMKWLKPKKQSTPLREVQEEEDEEVLKPKSILQKGKRVEEEEEPKETSAVPRRQIRRDSLEEDNFDEKFEESHKRSGVMPEQASFEDTYSQSEPTDGLTTAESTGQDPYGGQSTMGSTGQDPYGGQSTFESTGPGAETLEEIADKAKFFKELEEKAERTVDYSRLNRDADLSGTMGTMGTLPSAYMGSPDATGPQVKKMGDLFPADSGKAGDTPAKKSSPSEKEQPHGGMLGNVALLDTMDSSLSPVKPHKRSPPGGGHGDAPSTNRGGFLQSGATGLGPADTRGLSTGGTTGELEALQAILREAAATPTLHLGDDMDQSFNRGTKERTIEDILREANEERHLNSDAQDESRGFSLEPANFPSNEDQGHRGFDLQPANQEAGMISHDSDVRGTDSDARGYALSPVSEGQEFRGFNLQPASPVLRGMDLQPAIEADIDTIDGTQPVPSQARKTISKKKSPSKPRGRYSNIRSSGYGSKQAGKKAAWSPADVGKQKVKGSEIPTLNGREDKSQGHLLASVESFASYLHDQFADGRRTTPPLKQSTDEPILSASMREAKFHTLSRERALVAEVNEWQQQWQEERLLNAKMKAEIGDLQKEYERKETELRLEHEKEMFKLKQENFVLVAKLNSQDDQDKVRRRELVSGKTPEGVSQEEQLKLMQREIIQQETLLQGYQQENERLFGEVKTFQAGNKENEARMFKENQRLQTEVGNLRELMEMKDRALRNKGIITGDRIQQEIAAGNTAVLGAGKIAELQADVKEHEVSEASLRAESRRLTQEKKELENHIEQLVREKTRQQERLSTMRDGKHIEFKDLQMKYEREMESLQKKVRWYTENQELLDRDAAALKMKDDEIAELKEQLKNGPNKLNSKSMEAKRRARERAADAKKIQDLERQVREMNDVIRRRHPNSLPALIYAAASTSSPLPADVKGQRSAEGQPRSITFLEDKVKRLDRELEGKEEESKRGLRVVEQKYNAMKVRYEDRINSLESQVEQYETGRQPQSRPHTSVTALQKELDGVRERNRNQLQEVEKENKDLRRRLAKAISSAMSGGDGGGNDGQIGRGLSEKELQGKLSHLALELGAKDKELELLKATVDRLMEERFHAMNAAESNKGKTKKLKRQGSKSELGEEQGVETKPYVPGNFTGSHISDVLMENERLKHQLDDVSLEMDQHRLRLHASLAEAESATRQAREKAAEEMALIRSHHQMEVERMKAERAMVMGDSKMARLNSQVESHQVMVRELQDQLSEARLEVDRLQGSRVRERVMETQVEQLRQELREAKENHSPEMKHFEALQAKIGALESRHTQRDKDLHHLVERATHSATAEKDHEILTLKGLLASKNMEIQRFRVELEAILEVLRELQRQGVVLPLDSQTVHSIYDTYR</sequence>
<name>A0A7M7PGS9_STRPU</name>
<keyword evidence="4" id="KW-0963">Cytoplasm</keyword>
<accession>A0A7M7PGS9</accession>
<feature type="compositionally biased region" description="Gly residues" evidence="10">
    <location>
        <begin position="1129"/>
        <end position="1140"/>
    </location>
</feature>
<feature type="region of interest" description="Disordered" evidence="10">
    <location>
        <begin position="1092"/>
        <end position="1113"/>
    </location>
</feature>
<keyword evidence="6" id="KW-0970">Cilium biogenesis/degradation</keyword>
<evidence type="ECO:0000256" key="3">
    <source>
        <dbReference type="ARBA" id="ARBA00021406"/>
    </source>
</evidence>
<evidence type="ECO:0000313" key="12">
    <source>
        <dbReference type="Proteomes" id="UP000007110"/>
    </source>
</evidence>
<dbReference type="CTD" id="22832"/>
<proteinExistence type="inferred from homology"/>
<evidence type="ECO:0000256" key="6">
    <source>
        <dbReference type="ARBA" id="ARBA00022794"/>
    </source>
</evidence>
<reference evidence="12" key="1">
    <citation type="submission" date="2015-02" db="EMBL/GenBank/DDBJ databases">
        <title>Genome sequencing for Strongylocentrotus purpuratus.</title>
        <authorList>
            <person name="Murali S."/>
            <person name="Liu Y."/>
            <person name="Vee V."/>
            <person name="English A."/>
            <person name="Wang M."/>
            <person name="Skinner E."/>
            <person name="Han Y."/>
            <person name="Muzny D.M."/>
            <person name="Worley K.C."/>
            <person name="Gibbs R.A."/>
        </authorList>
    </citation>
    <scope>NUCLEOTIDE SEQUENCE</scope>
</reference>
<evidence type="ECO:0000256" key="8">
    <source>
        <dbReference type="ARBA" id="ARBA00023212"/>
    </source>
</evidence>
<feature type="compositionally biased region" description="Basic and acidic residues" evidence="10">
    <location>
        <begin position="403"/>
        <end position="431"/>
    </location>
</feature>
<comment type="subcellular location">
    <subcellularLocation>
        <location evidence="1">Cytoplasm</location>
        <location evidence="1">Cytoskeleton</location>
        <location evidence="1">Microtubule organizing center</location>
        <location evidence="1">Centrosome</location>
        <location evidence="1">Centriole</location>
    </subcellularLocation>
</comment>
<feature type="region of interest" description="Disordered" evidence="10">
    <location>
        <begin position="1123"/>
        <end position="1142"/>
    </location>
</feature>
<keyword evidence="8" id="KW-0206">Cytoskeleton</keyword>
<feature type="coiled-coil region" evidence="9">
    <location>
        <begin position="663"/>
        <end position="690"/>
    </location>
</feature>
<dbReference type="OMA" id="PDMTDNE"/>
<evidence type="ECO:0000256" key="4">
    <source>
        <dbReference type="ARBA" id="ARBA00022490"/>
    </source>
</evidence>
<organism evidence="11 12">
    <name type="scientific">Strongylocentrotus purpuratus</name>
    <name type="common">Purple sea urchin</name>
    <dbReference type="NCBI Taxonomy" id="7668"/>
    <lineage>
        <taxon>Eukaryota</taxon>
        <taxon>Metazoa</taxon>
        <taxon>Echinodermata</taxon>
        <taxon>Eleutherozoa</taxon>
        <taxon>Echinozoa</taxon>
        <taxon>Echinoidea</taxon>
        <taxon>Euechinoidea</taxon>
        <taxon>Echinacea</taxon>
        <taxon>Camarodonta</taxon>
        <taxon>Echinidea</taxon>
        <taxon>Strongylocentrotidae</taxon>
        <taxon>Strongylocentrotus</taxon>
    </lineage>
</organism>
<keyword evidence="7 9" id="KW-0175">Coiled coil</keyword>
<dbReference type="KEGG" id="spu:100891155"/>
<dbReference type="GO" id="GO:0005814">
    <property type="term" value="C:centriole"/>
    <property type="evidence" value="ECO:0000318"/>
    <property type="project" value="GO_Central"/>
</dbReference>
<feature type="region of interest" description="Disordered" evidence="10">
    <location>
        <begin position="1188"/>
        <end position="1220"/>
    </location>
</feature>
<dbReference type="OrthoDB" id="2157184at2759"/>
<dbReference type="FunCoup" id="A0A7M7PGS9">
    <property type="interactions" value="479"/>
</dbReference>
<evidence type="ECO:0000256" key="9">
    <source>
        <dbReference type="SAM" id="Coils"/>
    </source>
</evidence>
<evidence type="ECO:0000313" key="11">
    <source>
        <dbReference type="EnsemblMetazoa" id="XP_030850450"/>
    </source>
</evidence>
<evidence type="ECO:0000256" key="10">
    <source>
        <dbReference type="SAM" id="MobiDB-lite"/>
    </source>
</evidence>
<feature type="region of interest" description="Disordered" evidence="10">
    <location>
        <begin position="387"/>
        <end position="485"/>
    </location>
</feature>